<organism evidence="1">
    <name type="scientific">Micromonospora carbonacea</name>
    <dbReference type="NCBI Taxonomy" id="47853"/>
    <lineage>
        <taxon>Bacteria</taxon>
        <taxon>Bacillati</taxon>
        <taxon>Actinomycetota</taxon>
        <taxon>Actinomycetes</taxon>
        <taxon>Micromonosporales</taxon>
        <taxon>Micromonosporaceae</taxon>
        <taxon>Micromonospora</taxon>
    </lineage>
</organism>
<dbReference type="EMBL" id="CP058905">
    <property type="protein sequence ID" value="QLJ99035.1"/>
    <property type="molecule type" value="Genomic_DNA"/>
</dbReference>
<accession>A0A7D5YFI5</accession>
<dbReference type="AlphaFoldDB" id="A0A7D5YFI5"/>
<reference evidence="1" key="1">
    <citation type="submission" date="2020-08" db="EMBL/GenBank/DDBJ databases">
        <title>A bifunctional nitrone conjugated secondary metabolite targeting the ribosome.</title>
        <authorList>
            <person name="Limbrick E.M."/>
            <person name="Graf M."/>
            <person name="Derewacz D.K."/>
            <person name="Nguyen F."/>
            <person name="Spraggins J.M."/>
            <person name="Wieland M."/>
            <person name="Ynigez-Gutierrez A.E."/>
            <person name="Reisman B.J."/>
            <person name="Zinshteyn B."/>
            <person name="McCulloch K."/>
            <person name="Iverson T.M."/>
            <person name="Green R."/>
            <person name="Wilson D.N."/>
            <person name="Bachmann B.O."/>
        </authorList>
    </citation>
    <scope>NUCLEOTIDE SEQUENCE</scope>
    <source>
        <strain evidence="1">Africana</strain>
    </source>
</reference>
<proteinExistence type="predicted"/>
<name>A0A7D5YFI5_9ACTN</name>
<gene>
    <name evidence="1" type="ORF">HZU44_02245</name>
</gene>
<evidence type="ECO:0000313" key="1">
    <source>
        <dbReference type="EMBL" id="QLJ99035.1"/>
    </source>
</evidence>
<sequence>MPHANPHLPVRPIWLCRACGHPWPCGAARLTLLVEYRGNRTALLIYLATLKEEAAAQLTELTPATPPVNLTDRFLAWARARG</sequence>
<protein>
    <submittedName>
        <fullName evidence="1">Flavin reductase</fullName>
    </submittedName>
</protein>